<sequence>MEAQNRLDNLRDLEIADRFSKSIEFILENQNLESLDFMCFTKKDLARMLKDVAEKLSSESIAGYIKYQREMEAELLKEKIRSPSIKLNLGQPENQILEIDFNGPEFIDRMLKFFLCGGKQTRVENLMHFASSAPMKRHDDDEGDDDDDDDYFGFFGSKTVSEDDNDVYTLTYRTTDQPSKNSFCSSSYENTTMLNRFLHGLYCEISQSNPAYKIVVLLQILEALNQVVPHLRMLYNPNEISEGKLYNLGQVPQEDFVNDRLTRRLQLQFQKDRIALFTGVLPRWCYQLLKSCPFLLSFEIRCQYIYSTAFGLRRALYWHQKQHGVDETELGPMPLQRQKARISRYSVLEYAESVLKKYSGPKYMLETTFLNEVGSGVGPTLEFYTLVCQELQKSRLNMWRECLSADGARRVNVQEGLFPRPWQPDANDLHVGELFSCAIRHFELLGRVVAKALQDKRILDLPLSIAFCKIILGHALEIHDILSFDLEFGKHLLELADIVRKLESKKKKYEPEDLYLRGTPIEDLHLDFSLPGYDDFLLRHDGDTVNLNNLGEYLSLVVDATIGSGIAQQINVFRHGFDQVFDSSVLQIFTPIELEYFLCGEAEKWTFEVLMQSITFGYGYTETSPAAINLIEVLCEFSPKHKRAFLQFVTGAPRLPPGGLRALNPQLTLALKTSFTGTSGNNNDNQLPSAFTCFNQLKLPSYSSKEILYKNLMYAITEGQGSFDFS</sequence>
<dbReference type="AlphaFoldDB" id="A0A830CJI1"/>
<evidence type="ECO:0000313" key="5">
    <source>
        <dbReference type="EMBL" id="GFP97438.1"/>
    </source>
</evidence>
<keyword evidence="6" id="KW-1185">Reference proteome</keyword>
<organism evidence="5 6">
    <name type="scientific">Phtheirospermum japonicum</name>
    <dbReference type="NCBI Taxonomy" id="374723"/>
    <lineage>
        <taxon>Eukaryota</taxon>
        <taxon>Viridiplantae</taxon>
        <taxon>Streptophyta</taxon>
        <taxon>Embryophyta</taxon>
        <taxon>Tracheophyta</taxon>
        <taxon>Spermatophyta</taxon>
        <taxon>Magnoliopsida</taxon>
        <taxon>eudicotyledons</taxon>
        <taxon>Gunneridae</taxon>
        <taxon>Pentapetalae</taxon>
        <taxon>asterids</taxon>
        <taxon>lamiids</taxon>
        <taxon>Lamiales</taxon>
        <taxon>Orobanchaceae</taxon>
        <taxon>Orobanchaceae incertae sedis</taxon>
        <taxon>Phtheirospermum</taxon>
    </lineage>
</organism>
<evidence type="ECO:0000313" key="6">
    <source>
        <dbReference type="Proteomes" id="UP000653305"/>
    </source>
</evidence>
<evidence type="ECO:0000256" key="1">
    <source>
        <dbReference type="ARBA" id="ARBA00022679"/>
    </source>
</evidence>
<dbReference type="EMBL" id="BMAC01000489">
    <property type="protein sequence ID" value="GFP97438.1"/>
    <property type="molecule type" value="Genomic_DNA"/>
</dbReference>
<evidence type="ECO:0000256" key="3">
    <source>
        <dbReference type="PROSITE-ProRule" id="PRU00104"/>
    </source>
</evidence>
<name>A0A830CJI1_9LAMI</name>
<dbReference type="InterPro" id="IPR035983">
    <property type="entry name" value="Hect_E3_ubiquitin_ligase"/>
</dbReference>
<keyword evidence="1" id="KW-0808">Transferase</keyword>
<dbReference type="SUPFAM" id="SSF56204">
    <property type="entry name" value="Hect, E3 ligase catalytic domain"/>
    <property type="match status" value="1"/>
</dbReference>
<dbReference type="OrthoDB" id="900118at2759"/>
<dbReference type="GO" id="GO:0043161">
    <property type="term" value="P:proteasome-mediated ubiquitin-dependent protein catabolic process"/>
    <property type="evidence" value="ECO:0007669"/>
    <property type="project" value="TreeGrafter"/>
</dbReference>
<feature type="active site" description="Glycyl thioester intermediate" evidence="3">
    <location>
        <position position="693"/>
    </location>
</feature>
<accession>A0A830CJI1</accession>
<evidence type="ECO:0000256" key="2">
    <source>
        <dbReference type="ARBA" id="ARBA00022786"/>
    </source>
</evidence>
<dbReference type="Gene3D" id="3.30.2410.10">
    <property type="entry name" value="Hect, E3 ligase catalytic domain"/>
    <property type="match status" value="1"/>
</dbReference>
<dbReference type="PANTHER" id="PTHR45670">
    <property type="entry name" value="E3 UBIQUITIN-PROTEIN LIGASE TRIP12"/>
    <property type="match status" value="1"/>
</dbReference>
<protein>
    <submittedName>
        <fullName evidence="5">E3 ubiquitin-protein ligase upl3</fullName>
    </submittedName>
</protein>
<dbReference type="PROSITE" id="PS50237">
    <property type="entry name" value="HECT"/>
    <property type="match status" value="1"/>
</dbReference>
<proteinExistence type="predicted"/>
<dbReference type="GO" id="GO:0000209">
    <property type="term" value="P:protein polyubiquitination"/>
    <property type="evidence" value="ECO:0007669"/>
    <property type="project" value="TreeGrafter"/>
</dbReference>
<dbReference type="SMART" id="SM00119">
    <property type="entry name" value="HECTc"/>
    <property type="match status" value="1"/>
</dbReference>
<dbReference type="Pfam" id="PF00632">
    <property type="entry name" value="HECT"/>
    <property type="match status" value="1"/>
</dbReference>
<evidence type="ECO:0000259" key="4">
    <source>
        <dbReference type="PROSITE" id="PS50237"/>
    </source>
</evidence>
<dbReference type="Proteomes" id="UP000653305">
    <property type="component" value="Unassembled WGS sequence"/>
</dbReference>
<comment type="caution">
    <text evidence="5">The sequence shown here is derived from an EMBL/GenBank/DDBJ whole genome shotgun (WGS) entry which is preliminary data.</text>
</comment>
<dbReference type="GO" id="GO:0061630">
    <property type="term" value="F:ubiquitin protein ligase activity"/>
    <property type="evidence" value="ECO:0007669"/>
    <property type="project" value="InterPro"/>
</dbReference>
<dbReference type="Gene3D" id="3.90.1750.10">
    <property type="entry name" value="Hect, E3 ligase catalytic domains"/>
    <property type="match status" value="1"/>
</dbReference>
<feature type="domain" description="HECT" evidence="4">
    <location>
        <begin position="351"/>
        <end position="726"/>
    </location>
</feature>
<dbReference type="InterPro" id="IPR000569">
    <property type="entry name" value="HECT_dom"/>
</dbReference>
<keyword evidence="2 3" id="KW-0833">Ubl conjugation pathway</keyword>
<dbReference type="PANTHER" id="PTHR45670:SF1">
    <property type="entry name" value="E3 UBIQUITIN-PROTEIN LIGASE HECTD1"/>
    <property type="match status" value="1"/>
</dbReference>
<gene>
    <name evidence="5" type="ORF">PHJA_001887900</name>
</gene>
<reference evidence="5" key="1">
    <citation type="submission" date="2020-07" db="EMBL/GenBank/DDBJ databases">
        <title>Ethylene signaling mediates host invasion by parasitic plants.</title>
        <authorList>
            <person name="Yoshida S."/>
        </authorList>
    </citation>
    <scope>NUCLEOTIDE SEQUENCE</scope>
    <source>
        <strain evidence="5">Okayama</strain>
    </source>
</reference>
<dbReference type="InterPro" id="IPR045322">
    <property type="entry name" value="HECTD1/TRIP12-like"/>
</dbReference>